<dbReference type="InterPro" id="IPR006564">
    <property type="entry name" value="Znf_PMZ"/>
</dbReference>
<name>A0A200Q357_MACCD</name>
<accession>A0A200Q357</accession>
<evidence type="ECO:0000256" key="1">
    <source>
        <dbReference type="ARBA" id="ARBA00022723"/>
    </source>
</evidence>
<evidence type="ECO:0000256" key="2">
    <source>
        <dbReference type="ARBA" id="ARBA00022771"/>
    </source>
</evidence>
<feature type="domain" description="SWIM-type" evidence="5">
    <location>
        <begin position="55"/>
        <end position="95"/>
    </location>
</feature>
<dbReference type="OMA" id="PCIHAST"/>
<evidence type="ECO:0000259" key="5">
    <source>
        <dbReference type="PROSITE" id="PS50966"/>
    </source>
</evidence>
<dbReference type="Proteomes" id="UP000195402">
    <property type="component" value="Unassembled WGS sequence"/>
</dbReference>
<dbReference type="PROSITE" id="PS50966">
    <property type="entry name" value="ZF_SWIM"/>
    <property type="match status" value="1"/>
</dbReference>
<dbReference type="InParanoid" id="A0A200Q357"/>
<dbReference type="EMBL" id="MVGT01003215">
    <property type="protein sequence ID" value="OVA04855.1"/>
    <property type="molecule type" value="Genomic_DNA"/>
</dbReference>
<keyword evidence="1" id="KW-0479">Metal-binding</keyword>
<keyword evidence="3" id="KW-0862">Zinc</keyword>
<evidence type="ECO:0000313" key="7">
    <source>
        <dbReference type="Proteomes" id="UP000195402"/>
    </source>
</evidence>
<comment type="caution">
    <text evidence="6">The sequence shown here is derived from an EMBL/GenBank/DDBJ whole genome shotgun (WGS) entry which is preliminary data.</text>
</comment>
<keyword evidence="7" id="KW-1185">Reference proteome</keyword>
<evidence type="ECO:0000256" key="3">
    <source>
        <dbReference type="ARBA" id="ARBA00022833"/>
    </source>
</evidence>
<keyword evidence="2 4" id="KW-0863">Zinc-finger</keyword>
<dbReference type="PANTHER" id="PTHR31973">
    <property type="entry name" value="POLYPROTEIN, PUTATIVE-RELATED"/>
    <property type="match status" value="1"/>
</dbReference>
<protein>
    <submittedName>
        <fullName evidence="6">Zinc finger protein</fullName>
    </submittedName>
</protein>
<dbReference type="InterPro" id="IPR007527">
    <property type="entry name" value="Znf_SWIM"/>
</dbReference>
<dbReference type="SMART" id="SM00575">
    <property type="entry name" value="ZnF_PMZ"/>
    <property type="match status" value="1"/>
</dbReference>
<proteinExistence type="predicted"/>
<dbReference type="PANTHER" id="PTHR31973:SF187">
    <property type="entry name" value="MUTATOR TRANSPOSASE MUDRA PROTEIN"/>
    <property type="match status" value="1"/>
</dbReference>
<organism evidence="6 7">
    <name type="scientific">Macleaya cordata</name>
    <name type="common">Five-seeded plume-poppy</name>
    <name type="synonym">Bocconia cordata</name>
    <dbReference type="NCBI Taxonomy" id="56857"/>
    <lineage>
        <taxon>Eukaryota</taxon>
        <taxon>Viridiplantae</taxon>
        <taxon>Streptophyta</taxon>
        <taxon>Embryophyta</taxon>
        <taxon>Tracheophyta</taxon>
        <taxon>Spermatophyta</taxon>
        <taxon>Magnoliopsida</taxon>
        <taxon>Ranunculales</taxon>
        <taxon>Papaveraceae</taxon>
        <taxon>Papaveroideae</taxon>
        <taxon>Macleaya</taxon>
    </lineage>
</organism>
<dbReference type="Pfam" id="PF04434">
    <property type="entry name" value="SWIM"/>
    <property type="match status" value="1"/>
</dbReference>
<gene>
    <name evidence="6" type="ORF">BVC80_869g18</name>
</gene>
<dbReference type="OrthoDB" id="1931668at2759"/>
<dbReference type="GO" id="GO:0008270">
    <property type="term" value="F:zinc ion binding"/>
    <property type="evidence" value="ECO:0007669"/>
    <property type="project" value="UniProtKB-KW"/>
</dbReference>
<sequence length="185" mass="21648">MVDQIRSKVMILMFDHRESSIGWTSILCPELEKKLEENISAGRTWRVSKSREFVYEVHFERSQSINLSRSSCTCNQWKIQNFPCEHAVYYIQSIGESVYDYIYPYFTPDYFRRSNSHAIEPIPNFDMPRVVSEVATIEPPDTRKGPGRPRVNRIPNTSSSLKRARLYSRCMTYGHHNQLTCAVEI</sequence>
<dbReference type="STRING" id="56857.A0A200Q357"/>
<dbReference type="AlphaFoldDB" id="A0A200Q357"/>
<reference evidence="6 7" key="1">
    <citation type="journal article" date="2017" name="Mol. Plant">
        <title>The Genome of Medicinal Plant Macleaya cordata Provides New Insights into Benzylisoquinoline Alkaloids Metabolism.</title>
        <authorList>
            <person name="Liu X."/>
            <person name="Liu Y."/>
            <person name="Huang P."/>
            <person name="Ma Y."/>
            <person name="Qing Z."/>
            <person name="Tang Q."/>
            <person name="Cao H."/>
            <person name="Cheng P."/>
            <person name="Zheng Y."/>
            <person name="Yuan Z."/>
            <person name="Zhou Y."/>
            <person name="Liu J."/>
            <person name="Tang Z."/>
            <person name="Zhuo Y."/>
            <person name="Zhang Y."/>
            <person name="Yu L."/>
            <person name="Huang J."/>
            <person name="Yang P."/>
            <person name="Peng Q."/>
            <person name="Zhang J."/>
            <person name="Jiang W."/>
            <person name="Zhang Z."/>
            <person name="Lin K."/>
            <person name="Ro D.K."/>
            <person name="Chen X."/>
            <person name="Xiong X."/>
            <person name="Shang Y."/>
            <person name="Huang S."/>
            <person name="Zeng J."/>
        </authorList>
    </citation>
    <scope>NUCLEOTIDE SEQUENCE [LARGE SCALE GENOMIC DNA]</scope>
    <source>
        <strain evidence="7">cv. BLH2017</strain>
        <tissue evidence="6">Root</tissue>
    </source>
</reference>
<evidence type="ECO:0000313" key="6">
    <source>
        <dbReference type="EMBL" id="OVA04855.1"/>
    </source>
</evidence>
<evidence type="ECO:0000256" key="4">
    <source>
        <dbReference type="PROSITE-ProRule" id="PRU00325"/>
    </source>
</evidence>